<evidence type="ECO:0000313" key="2">
    <source>
        <dbReference type="EMBL" id="KAK8775404.1"/>
    </source>
</evidence>
<name>A0AAQ4EKX7_AMBAM</name>
<dbReference type="EMBL" id="JARKHS020014178">
    <property type="protein sequence ID" value="KAK8775404.1"/>
    <property type="molecule type" value="Genomic_DNA"/>
</dbReference>
<sequence length="147" mass="16216">MQDLGLPVQDYDEVSDKRHSLSYVIINPNCDLPLEEGDIIFLIRPSPISGKRIFLKHGSVRIKTPRPSRRENPSSRGSGRSKTPSFRLNFGAHKADSLPVQENGGLTPPKPPQETAIEVVVCLSLHVVYACPFDGRPCLRAPLMCTA</sequence>
<dbReference type="Proteomes" id="UP001321473">
    <property type="component" value="Unassembled WGS sequence"/>
</dbReference>
<feature type="region of interest" description="Disordered" evidence="1">
    <location>
        <begin position="59"/>
        <end position="87"/>
    </location>
</feature>
<evidence type="ECO:0000256" key="1">
    <source>
        <dbReference type="SAM" id="MobiDB-lite"/>
    </source>
</evidence>
<comment type="caution">
    <text evidence="2">The sequence shown here is derived from an EMBL/GenBank/DDBJ whole genome shotgun (WGS) entry which is preliminary data.</text>
</comment>
<accession>A0AAQ4EKX7</accession>
<evidence type="ECO:0000313" key="3">
    <source>
        <dbReference type="Proteomes" id="UP001321473"/>
    </source>
</evidence>
<protein>
    <submittedName>
        <fullName evidence="2">Uncharacterized protein</fullName>
    </submittedName>
</protein>
<keyword evidence="3" id="KW-1185">Reference proteome</keyword>
<gene>
    <name evidence="2" type="ORF">V5799_031251</name>
</gene>
<dbReference type="AlphaFoldDB" id="A0AAQ4EKX7"/>
<organism evidence="2 3">
    <name type="scientific">Amblyomma americanum</name>
    <name type="common">Lone star tick</name>
    <dbReference type="NCBI Taxonomy" id="6943"/>
    <lineage>
        <taxon>Eukaryota</taxon>
        <taxon>Metazoa</taxon>
        <taxon>Ecdysozoa</taxon>
        <taxon>Arthropoda</taxon>
        <taxon>Chelicerata</taxon>
        <taxon>Arachnida</taxon>
        <taxon>Acari</taxon>
        <taxon>Parasitiformes</taxon>
        <taxon>Ixodida</taxon>
        <taxon>Ixodoidea</taxon>
        <taxon>Ixodidae</taxon>
        <taxon>Amblyomminae</taxon>
        <taxon>Amblyomma</taxon>
    </lineage>
</organism>
<reference evidence="2 3" key="1">
    <citation type="journal article" date="2023" name="Arcadia Sci">
        <title>De novo assembly of a long-read Amblyomma americanum tick genome.</title>
        <authorList>
            <person name="Chou S."/>
            <person name="Poskanzer K.E."/>
            <person name="Rollins M."/>
            <person name="Thuy-Boun P.S."/>
        </authorList>
    </citation>
    <scope>NUCLEOTIDE SEQUENCE [LARGE SCALE GENOMIC DNA]</scope>
    <source>
        <strain evidence="2">F_SG_1</strain>
        <tissue evidence="2">Salivary glands</tissue>
    </source>
</reference>
<proteinExistence type="predicted"/>